<dbReference type="GO" id="GO:0010945">
    <property type="term" value="F:coenzyme A diphosphatase activity"/>
    <property type="evidence" value="ECO:0007669"/>
    <property type="project" value="InterPro"/>
</dbReference>
<dbReference type="CDD" id="cd03426">
    <property type="entry name" value="NUDIX_CoAse_Nudt7"/>
    <property type="match status" value="1"/>
</dbReference>
<evidence type="ECO:0000313" key="8">
    <source>
        <dbReference type="EMBL" id="AQP45953.1"/>
    </source>
</evidence>
<evidence type="ECO:0000256" key="4">
    <source>
        <dbReference type="ARBA" id="ARBA00022801"/>
    </source>
</evidence>
<comment type="cofactor">
    <cofactor evidence="1">
        <name>Mn(2+)</name>
        <dbReference type="ChEBI" id="CHEBI:29035"/>
    </cofactor>
</comment>
<keyword evidence="9" id="KW-1185">Reference proteome</keyword>
<evidence type="ECO:0000256" key="6">
    <source>
        <dbReference type="ARBA" id="ARBA00023211"/>
    </source>
</evidence>
<evidence type="ECO:0000256" key="2">
    <source>
        <dbReference type="ARBA" id="ARBA00001946"/>
    </source>
</evidence>
<dbReference type="InterPro" id="IPR045121">
    <property type="entry name" value="CoAse"/>
</dbReference>
<dbReference type="Pfam" id="PF00293">
    <property type="entry name" value="NUDIX"/>
    <property type="match status" value="1"/>
</dbReference>
<dbReference type="GO" id="GO:0046872">
    <property type="term" value="F:metal ion binding"/>
    <property type="evidence" value="ECO:0007669"/>
    <property type="project" value="UniProtKB-KW"/>
</dbReference>
<evidence type="ECO:0000256" key="5">
    <source>
        <dbReference type="ARBA" id="ARBA00022842"/>
    </source>
</evidence>
<gene>
    <name evidence="8" type="ORF">RPIT_01370</name>
</gene>
<dbReference type="AlphaFoldDB" id="A0A1Q2CIQ4"/>
<dbReference type="PANTHER" id="PTHR12992:SF11">
    <property type="entry name" value="MITOCHONDRIAL COENZYME A DIPHOSPHATASE NUDT8"/>
    <property type="match status" value="1"/>
</dbReference>
<name>A0A1Q2CIQ4_9ACTN</name>
<evidence type="ECO:0000256" key="1">
    <source>
        <dbReference type="ARBA" id="ARBA00001936"/>
    </source>
</evidence>
<evidence type="ECO:0000256" key="3">
    <source>
        <dbReference type="ARBA" id="ARBA00022723"/>
    </source>
</evidence>
<keyword evidence="5" id="KW-0460">Magnesium</keyword>
<dbReference type="STRING" id="1610493.RPIT_01370"/>
<protein>
    <recommendedName>
        <fullName evidence="7">Nudix hydrolase domain-containing protein</fullName>
    </recommendedName>
</protein>
<dbReference type="PROSITE" id="PS51462">
    <property type="entry name" value="NUDIX"/>
    <property type="match status" value="1"/>
</dbReference>
<evidence type="ECO:0000313" key="9">
    <source>
        <dbReference type="Proteomes" id="UP000188324"/>
    </source>
</evidence>
<reference evidence="8 9" key="1">
    <citation type="journal article" date="2016" name="Int. J. Syst. Evol. Microbiol.">
        <title>Tessaracoccus flavus sp. nov., isolated from the drainage system of a lindane-producing factory.</title>
        <authorList>
            <person name="Kumari R."/>
            <person name="Singh P."/>
            <person name="Schumann P."/>
            <person name="Lal R."/>
        </authorList>
    </citation>
    <scope>NUCLEOTIDE SEQUENCE [LARGE SCALE GENOMIC DNA]</scope>
    <source>
        <strain evidence="8 9">RP1T</strain>
    </source>
</reference>
<keyword evidence="3" id="KW-0479">Metal-binding</keyword>
<comment type="cofactor">
    <cofactor evidence="2">
        <name>Mg(2+)</name>
        <dbReference type="ChEBI" id="CHEBI:18420"/>
    </cofactor>
</comment>
<dbReference type="SUPFAM" id="SSF55811">
    <property type="entry name" value="Nudix"/>
    <property type="match status" value="1"/>
</dbReference>
<feature type="domain" description="Nudix hydrolase" evidence="7">
    <location>
        <begin position="22"/>
        <end position="155"/>
    </location>
</feature>
<dbReference type="Gene3D" id="3.90.79.10">
    <property type="entry name" value="Nucleoside Triphosphate Pyrophosphohydrolase"/>
    <property type="match status" value="1"/>
</dbReference>
<keyword evidence="4" id="KW-0378">Hydrolase</keyword>
<keyword evidence="6" id="KW-0464">Manganese</keyword>
<dbReference type="InterPro" id="IPR015797">
    <property type="entry name" value="NUDIX_hydrolase-like_dom_sf"/>
</dbReference>
<dbReference type="Proteomes" id="UP000188324">
    <property type="component" value="Chromosome"/>
</dbReference>
<evidence type="ECO:0000259" key="7">
    <source>
        <dbReference type="PROSITE" id="PS51462"/>
    </source>
</evidence>
<dbReference type="KEGG" id="tfl:RPIT_01370"/>
<sequence>MSAALVAGPVTRQIGIDRRPKGERSAAVLMLFTDEPDPSLTFVTRAETMRRHAGQIALPGGAADDTDPSLQFTALREANEEIGLASEHVTILGELPALWVPASRYDVTTVVAVWPGGHPLEAVDPAETGAVHSYRVSELAAPDARVMGRHPLGFEGPAFVLGEQFIWGLTGHLVDWGLDLGGWATDWDRFRVVDVPARFLRD</sequence>
<organism evidence="8 9">
    <name type="scientific">Tessaracoccus flavus</name>
    <dbReference type="NCBI Taxonomy" id="1610493"/>
    <lineage>
        <taxon>Bacteria</taxon>
        <taxon>Bacillati</taxon>
        <taxon>Actinomycetota</taxon>
        <taxon>Actinomycetes</taxon>
        <taxon>Propionibacteriales</taxon>
        <taxon>Propionibacteriaceae</taxon>
        <taxon>Tessaracoccus</taxon>
    </lineage>
</organism>
<dbReference type="InterPro" id="IPR000086">
    <property type="entry name" value="NUDIX_hydrolase_dom"/>
</dbReference>
<dbReference type="EMBL" id="CP019605">
    <property type="protein sequence ID" value="AQP45953.1"/>
    <property type="molecule type" value="Genomic_DNA"/>
</dbReference>
<proteinExistence type="predicted"/>
<dbReference type="PANTHER" id="PTHR12992">
    <property type="entry name" value="NUDIX HYDROLASE"/>
    <property type="match status" value="1"/>
</dbReference>
<accession>A0A1Q2CIQ4</accession>